<name>A0A9P9WS04_9PEZI</name>
<organism evidence="1 2">
    <name type="scientific">Neoarthrinium moseri</name>
    <dbReference type="NCBI Taxonomy" id="1658444"/>
    <lineage>
        <taxon>Eukaryota</taxon>
        <taxon>Fungi</taxon>
        <taxon>Dikarya</taxon>
        <taxon>Ascomycota</taxon>
        <taxon>Pezizomycotina</taxon>
        <taxon>Sordariomycetes</taxon>
        <taxon>Xylariomycetidae</taxon>
        <taxon>Amphisphaeriales</taxon>
        <taxon>Apiosporaceae</taxon>
        <taxon>Neoarthrinium</taxon>
    </lineage>
</organism>
<accession>A0A9P9WS04</accession>
<reference evidence="1" key="1">
    <citation type="submission" date="2021-03" db="EMBL/GenBank/DDBJ databases">
        <title>Revisited historic fungal species revealed as producer of novel bioactive compounds through whole genome sequencing and comparative genomics.</title>
        <authorList>
            <person name="Vignolle G.A."/>
            <person name="Hochenegger N."/>
            <person name="Mach R.L."/>
            <person name="Mach-Aigner A.R."/>
            <person name="Javad Rahimi M."/>
            <person name="Salim K.A."/>
            <person name="Chan C.M."/>
            <person name="Lim L.B.L."/>
            <person name="Cai F."/>
            <person name="Druzhinina I.S."/>
            <person name="U'Ren J.M."/>
            <person name="Derntl C."/>
        </authorList>
    </citation>
    <scope>NUCLEOTIDE SEQUENCE</scope>
    <source>
        <strain evidence="1">TUCIM 5799</strain>
    </source>
</reference>
<dbReference type="Proteomes" id="UP000829685">
    <property type="component" value="Unassembled WGS sequence"/>
</dbReference>
<dbReference type="EMBL" id="JAFIMR010000006">
    <property type="protein sequence ID" value="KAI1877329.1"/>
    <property type="molecule type" value="Genomic_DNA"/>
</dbReference>
<gene>
    <name evidence="1" type="ORF">JX265_003337</name>
</gene>
<evidence type="ECO:0000313" key="2">
    <source>
        <dbReference type="Proteomes" id="UP000829685"/>
    </source>
</evidence>
<dbReference type="AlphaFoldDB" id="A0A9P9WS04"/>
<proteinExistence type="predicted"/>
<comment type="caution">
    <text evidence="1">The sequence shown here is derived from an EMBL/GenBank/DDBJ whole genome shotgun (WGS) entry which is preliminary data.</text>
</comment>
<protein>
    <submittedName>
        <fullName evidence="1">Uncharacterized protein</fullName>
    </submittedName>
</protein>
<sequence length="572" mass="62899">MALINSDPISALQWALENLSPAEVQVRESFQKFLKRGTVSQLRQLLREAQELSTPPACPDAQHSFDFVALDPITTRAAVKNGGSTGFKGRRRASNRLCRPNTYPQAYPVTERLSELSIPVLAPSNTAAFSPDPSHSDSMFSPSSQGYGDIDALGSASPNSSPLLFPLSSCLSPMYSSPESVASSYDISELSSCGILRQAMGFFEARLGTRRNRVRYLVRAIQGFLEAPKLAPGFVLDIWSSRSAIFTKPLTAGCSNARLQNLYKGHRKLKQAREQYSYAARFCYIYLEHDLEELSKSQSLVLSQGRGKMTAAFELQASIISTSVDVVKAERKAGRGYLQLLMEGGPGYVLCLGCNVSTIWERKLSVKDISLIVEFLRTQTPELDREIKSHDKSATEALLDGFVAYGWSPTEILLSTSPLFEQLKHYVDLKDAFNQETREKVASNHSGATPGNDHEVLSQSSDEYHAIPGIIDSETCGNDTSLVGIPLTPRESLAYTADCPGSDPQIINDVIEISETELASLLSAETRSFDHIDEMGSYQEVVDPLAWGGIFNELVSEFPGLYPTYRNSENNL</sequence>
<evidence type="ECO:0000313" key="1">
    <source>
        <dbReference type="EMBL" id="KAI1877329.1"/>
    </source>
</evidence>
<keyword evidence="2" id="KW-1185">Reference proteome</keyword>